<dbReference type="GO" id="GO:0016740">
    <property type="term" value="F:transferase activity"/>
    <property type="evidence" value="ECO:0007669"/>
    <property type="project" value="UniProtKB-KW"/>
</dbReference>
<dbReference type="SUPFAM" id="SSF143631">
    <property type="entry name" value="ApbE-like"/>
    <property type="match status" value="1"/>
</dbReference>
<evidence type="ECO:0000256" key="10">
    <source>
        <dbReference type="ARBA" id="ARBA00048540"/>
    </source>
</evidence>
<evidence type="ECO:0000256" key="4">
    <source>
        <dbReference type="ARBA" id="ARBA00022630"/>
    </source>
</evidence>
<accession>A0A941DN41</accession>
<gene>
    <name evidence="11" type="ORF">KDM89_10555</name>
</gene>
<keyword evidence="6" id="KW-0479">Metal-binding</keyword>
<dbReference type="RefSeq" id="WP_212687903.1">
    <property type="nucleotide sequence ID" value="NZ_JAGSPN010000007.1"/>
</dbReference>
<evidence type="ECO:0000256" key="1">
    <source>
        <dbReference type="ARBA" id="ARBA00001946"/>
    </source>
</evidence>
<dbReference type="PANTHER" id="PTHR30040:SF2">
    <property type="entry name" value="FAD:PROTEIN FMN TRANSFERASE"/>
    <property type="match status" value="1"/>
</dbReference>
<comment type="catalytic activity">
    <reaction evidence="10">
        <text>L-threonyl-[protein] + FAD = FMN-L-threonyl-[protein] + AMP + H(+)</text>
        <dbReference type="Rhea" id="RHEA:36847"/>
        <dbReference type="Rhea" id="RHEA-COMP:11060"/>
        <dbReference type="Rhea" id="RHEA-COMP:11061"/>
        <dbReference type="ChEBI" id="CHEBI:15378"/>
        <dbReference type="ChEBI" id="CHEBI:30013"/>
        <dbReference type="ChEBI" id="CHEBI:57692"/>
        <dbReference type="ChEBI" id="CHEBI:74257"/>
        <dbReference type="ChEBI" id="CHEBI:456215"/>
        <dbReference type="EC" id="2.7.1.180"/>
    </reaction>
</comment>
<evidence type="ECO:0000256" key="8">
    <source>
        <dbReference type="ARBA" id="ARBA00022842"/>
    </source>
</evidence>
<proteinExistence type="predicted"/>
<keyword evidence="8" id="KW-0460">Magnesium</keyword>
<comment type="cofactor">
    <cofactor evidence="1">
        <name>Mg(2+)</name>
        <dbReference type="ChEBI" id="CHEBI:18420"/>
    </cofactor>
</comment>
<dbReference type="GO" id="GO:0046872">
    <property type="term" value="F:metal ion binding"/>
    <property type="evidence" value="ECO:0007669"/>
    <property type="project" value="UniProtKB-KW"/>
</dbReference>
<evidence type="ECO:0000313" key="11">
    <source>
        <dbReference type="EMBL" id="MBR7782587.1"/>
    </source>
</evidence>
<dbReference type="EMBL" id="JAGSPN010000007">
    <property type="protein sequence ID" value="MBR7782587.1"/>
    <property type="molecule type" value="Genomic_DNA"/>
</dbReference>
<dbReference type="PANTHER" id="PTHR30040">
    <property type="entry name" value="THIAMINE BIOSYNTHESIS LIPOPROTEIN APBE"/>
    <property type="match status" value="1"/>
</dbReference>
<evidence type="ECO:0000256" key="7">
    <source>
        <dbReference type="ARBA" id="ARBA00022827"/>
    </source>
</evidence>
<evidence type="ECO:0000256" key="3">
    <source>
        <dbReference type="ARBA" id="ARBA00016337"/>
    </source>
</evidence>
<organism evidence="11 12">
    <name type="scientific">Undibacterium luofuense</name>
    <dbReference type="NCBI Taxonomy" id="2828733"/>
    <lineage>
        <taxon>Bacteria</taxon>
        <taxon>Pseudomonadati</taxon>
        <taxon>Pseudomonadota</taxon>
        <taxon>Betaproteobacteria</taxon>
        <taxon>Burkholderiales</taxon>
        <taxon>Oxalobacteraceae</taxon>
        <taxon>Undibacterium</taxon>
    </lineage>
</organism>
<dbReference type="InterPro" id="IPR024932">
    <property type="entry name" value="ApbE"/>
</dbReference>
<evidence type="ECO:0000313" key="12">
    <source>
        <dbReference type="Proteomes" id="UP000680067"/>
    </source>
</evidence>
<protein>
    <recommendedName>
        <fullName evidence="3">FAD:protein FMN transferase</fullName>
        <ecNumber evidence="2">2.7.1.180</ecNumber>
    </recommendedName>
    <alternativeName>
        <fullName evidence="9">Flavin transferase</fullName>
    </alternativeName>
</protein>
<evidence type="ECO:0000256" key="2">
    <source>
        <dbReference type="ARBA" id="ARBA00011955"/>
    </source>
</evidence>
<sequence length="274" mass="29394">MRRRAQPWLGTLVDISIPDIAETDFARLSAAAFTVIAEVQRDLSFHDAASELSCWNRLAAGACHLAGPHLAAVLQLAGLLFERSQGLFDASIAAQLVRHGFLPALPQTAMPPLMSLSDCGWRWLDAQTLQKTRAHWLDLGGIAKGYAVDCAISVLQQTGVQNAIVNAGGDARCLGTQTFYLRHPQQPDQIAYQLALSDQALATSAAYFSARETAEGWRQPLVTPQGQLVKPDGRSVTVVANSAMVADALTKVVAISGDAQHPLLAEMQAQAFII</sequence>
<keyword evidence="4" id="KW-0285">Flavoprotein</keyword>
<dbReference type="Pfam" id="PF02424">
    <property type="entry name" value="ApbE"/>
    <property type="match status" value="1"/>
</dbReference>
<comment type="caution">
    <text evidence="11">The sequence shown here is derived from an EMBL/GenBank/DDBJ whole genome shotgun (WGS) entry which is preliminary data.</text>
</comment>
<keyword evidence="5 11" id="KW-0808">Transferase</keyword>
<dbReference type="EC" id="2.7.1.180" evidence="2"/>
<evidence type="ECO:0000256" key="5">
    <source>
        <dbReference type="ARBA" id="ARBA00022679"/>
    </source>
</evidence>
<dbReference type="AlphaFoldDB" id="A0A941DN41"/>
<keyword evidence="7" id="KW-0274">FAD</keyword>
<dbReference type="InterPro" id="IPR003374">
    <property type="entry name" value="ApbE-like_sf"/>
</dbReference>
<name>A0A941DN41_9BURK</name>
<dbReference type="Gene3D" id="3.10.520.10">
    <property type="entry name" value="ApbE-like domains"/>
    <property type="match status" value="1"/>
</dbReference>
<dbReference type="Proteomes" id="UP000680067">
    <property type="component" value="Unassembled WGS sequence"/>
</dbReference>
<evidence type="ECO:0000256" key="6">
    <source>
        <dbReference type="ARBA" id="ARBA00022723"/>
    </source>
</evidence>
<reference evidence="11" key="1">
    <citation type="submission" date="2021-04" db="EMBL/GenBank/DDBJ databases">
        <title>novel species isolated from subtropical streams in China.</title>
        <authorList>
            <person name="Lu H."/>
        </authorList>
    </citation>
    <scope>NUCLEOTIDE SEQUENCE</scope>
    <source>
        <strain evidence="11">LFS511W</strain>
    </source>
</reference>
<evidence type="ECO:0000256" key="9">
    <source>
        <dbReference type="ARBA" id="ARBA00031306"/>
    </source>
</evidence>
<keyword evidence="12" id="KW-1185">Reference proteome</keyword>